<evidence type="ECO:0000313" key="3">
    <source>
        <dbReference type="Proteomes" id="UP001379533"/>
    </source>
</evidence>
<gene>
    <name evidence="2" type="ORF">LZC95_22360</name>
</gene>
<feature type="chain" id="PRO_5045428020" description="Outer membrane protein beta-barrel domain-containing protein" evidence="1">
    <location>
        <begin position="24"/>
        <end position="240"/>
    </location>
</feature>
<feature type="signal peptide" evidence="1">
    <location>
        <begin position="1"/>
        <end position="23"/>
    </location>
</feature>
<dbReference type="RefSeq" id="WP_394850187.1">
    <property type="nucleotide sequence ID" value="NZ_CP089982.1"/>
</dbReference>
<accession>A0ABZ2KQF4</accession>
<proteinExistence type="predicted"/>
<dbReference type="Gene3D" id="2.40.160.20">
    <property type="match status" value="1"/>
</dbReference>
<dbReference type="Proteomes" id="UP001379533">
    <property type="component" value="Chromosome"/>
</dbReference>
<sequence>MLRACAVTVAMVTAHLLPTSVHASEPPGDRTEPDEPQPKREVVWANTDVGVQSLHLRTFEANPDTVTWGVLPGSAAGPTIGLGAGVRIVFATLGVRGRFSNFYADAPDRSGGFQLWTLDAELGFRAPLGRFEPYVTMAGGYATFGGLSTAVSGLERGLDVNGINTRLAFGLDYYATKNVSLGATLGGDLLFITRHGVSARDLATPKDVNTLNQAKARVLEASGSSVGAAWSATAGVGIHF</sequence>
<evidence type="ECO:0000256" key="1">
    <source>
        <dbReference type="SAM" id="SignalP"/>
    </source>
</evidence>
<protein>
    <recommendedName>
        <fullName evidence="4">Outer membrane protein beta-barrel domain-containing protein</fullName>
    </recommendedName>
</protein>
<organism evidence="2 3">
    <name type="scientific">Pendulispora brunnea</name>
    <dbReference type="NCBI Taxonomy" id="2905690"/>
    <lineage>
        <taxon>Bacteria</taxon>
        <taxon>Pseudomonadati</taxon>
        <taxon>Myxococcota</taxon>
        <taxon>Myxococcia</taxon>
        <taxon>Myxococcales</taxon>
        <taxon>Sorangiineae</taxon>
        <taxon>Pendulisporaceae</taxon>
        <taxon>Pendulispora</taxon>
    </lineage>
</organism>
<reference evidence="2 3" key="1">
    <citation type="submission" date="2021-12" db="EMBL/GenBank/DDBJ databases">
        <title>Discovery of the Pendulisporaceae a myxobacterial family with distinct sporulation behavior and unique specialized metabolism.</title>
        <authorList>
            <person name="Garcia R."/>
            <person name="Popoff A."/>
            <person name="Bader C.D."/>
            <person name="Loehr J."/>
            <person name="Walesch S."/>
            <person name="Walt C."/>
            <person name="Boldt J."/>
            <person name="Bunk B."/>
            <person name="Haeckl F.J.F.P.J."/>
            <person name="Gunesch A.P."/>
            <person name="Birkelbach J."/>
            <person name="Nuebel U."/>
            <person name="Pietschmann T."/>
            <person name="Bach T."/>
            <person name="Mueller R."/>
        </authorList>
    </citation>
    <scope>NUCLEOTIDE SEQUENCE [LARGE SCALE GENOMIC DNA]</scope>
    <source>
        <strain evidence="2 3">MSr12523</strain>
    </source>
</reference>
<dbReference type="EMBL" id="CP089982">
    <property type="protein sequence ID" value="WXA99548.1"/>
    <property type="molecule type" value="Genomic_DNA"/>
</dbReference>
<keyword evidence="1" id="KW-0732">Signal</keyword>
<evidence type="ECO:0000313" key="2">
    <source>
        <dbReference type="EMBL" id="WXA99548.1"/>
    </source>
</evidence>
<name>A0ABZ2KQF4_9BACT</name>
<keyword evidence="3" id="KW-1185">Reference proteome</keyword>
<evidence type="ECO:0008006" key="4">
    <source>
        <dbReference type="Google" id="ProtNLM"/>
    </source>
</evidence>